<reference evidence="2" key="1">
    <citation type="journal article" date="2021" name="PeerJ">
        <title>Extensive microbial diversity within the chicken gut microbiome revealed by metagenomics and culture.</title>
        <authorList>
            <person name="Gilroy R."/>
            <person name="Ravi A."/>
            <person name="Getino M."/>
            <person name="Pursley I."/>
            <person name="Horton D.L."/>
            <person name="Alikhan N.F."/>
            <person name="Baker D."/>
            <person name="Gharbi K."/>
            <person name="Hall N."/>
            <person name="Watson M."/>
            <person name="Adriaenssens E.M."/>
            <person name="Foster-Nyarko E."/>
            <person name="Jarju S."/>
            <person name="Secka A."/>
            <person name="Antonio M."/>
            <person name="Oren A."/>
            <person name="Chaudhuri R.R."/>
            <person name="La Ragione R."/>
            <person name="Hildebrand F."/>
            <person name="Pallen M.J."/>
        </authorList>
    </citation>
    <scope>NUCLEOTIDE SEQUENCE</scope>
    <source>
        <strain evidence="2">ChiHjej8B7-25341</strain>
    </source>
</reference>
<feature type="signal peptide" evidence="1">
    <location>
        <begin position="1"/>
        <end position="36"/>
    </location>
</feature>
<accession>A0A9D2R093</accession>
<comment type="caution">
    <text evidence="2">The sequence shown here is derived from an EMBL/GenBank/DDBJ whole genome shotgun (WGS) entry which is preliminary data.</text>
</comment>
<evidence type="ECO:0008006" key="4">
    <source>
        <dbReference type="Google" id="ProtNLM"/>
    </source>
</evidence>
<name>A0A9D2R093_9FIRM</name>
<keyword evidence="1" id="KW-0732">Signal</keyword>
<organism evidence="2 3">
    <name type="scientific">Candidatus Eisenbergiella stercorigallinarum</name>
    <dbReference type="NCBI Taxonomy" id="2838557"/>
    <lineage>
        <taxon>Bacteria</taxon>
        <taxon>Bacillati</taxon>
        <taxon>Bacillota</taxon>
        <taxon>Clostridia</taxon>
        <taxon>Lachnospirales</taxon>
        <taxon>Lachnospiraceae</taxon>
        <taxon>Eisenbergiella</taxon>
    </lineage>
</organism>
<evidence type="ECO:0000313" key="2">
    <source>
        <dbReference type="EMBL" id="HJD31884.1"/>
    </source>
</evidence>
<evidence type="ECO:0000313" key="3">
    <source>
        <dbReference type="Proteomes" id="UP000823851"/>
    </source>
</evidence>
<feature type="chain" id="PRO_5039022275" description="DUF1002 domain-containing protein" evidence="1">
    <location>
        <begin position="37"/>
        <end position="177"/>
    </location>
</feature>
<evidence type="ECO:0000256" key="1">
    <source>
        <dbReference type="SAM" id="SignalP"/>
    </source>
</evidence>
<dbReference type="EMBL" id="DWUW01000229">
    <property type="protein sequence ID" value="HJD31884.1"/>
    <property type="molecule type" value="Genomic_DNA"/>
</dbReference>
<protein>
    <recommendedName>
        <fullName evidence="4">DUF1002 domain-containing protein</fullName>
    </recommendedName>
</protein>
<dbReference type="Proteomes" id="UP000823851">
    <property type="component" value="Unassembled WGS sequence"/>
</dbReference>
<sequence>MKDNGNMVRKAAGSLPWICAAAVFLTLAWPAGTLQADAPLEQDGTEFLDDGQKAFLEELLDRLENGELSSEEQIDEAVRKAQEELGITFTEEQKEQITGWVLQADRLDLGREEILDGARALYEKYGSAILESADEAVRENIVEPVKEAAVKEVKKTFREFFHEMGETMKGFVIGLFG</sequence>
<reference evidence="2" key="2">
    <citation type="submission" date="2021-04" db="EMBL/GenBank/DDBJ databases">
        <authorList>
            <person name="Gilroy R."/>
        </authorList>
    </citation>
    <scope>NUCLEOTIDE SEQUENCE</scope>
    <source>
        <strain evidence="2">ChiHjej8B7-25341</strain>
    </source>
</reference>
<dbReference type="AlphaFoldDB" id="A0A9D2R093"/>
<proteinExistence type="predicted"/>
<gene>
    <name evidence="2" type="ORF">H9912_08080</name>
</gene>